<proteinExistence type="predicted"/>
<evidence type="ECO:0000313" key="3">
    <source>
        <dbReference type="EMBL" id="WWC85526.1"/>
    </source>
</evidence>
<dbReference type="EMBL" id="CP144098">
    <property type="protein sequence ID" value="WWC85526.1"/>
    <property type="molecule type" value="Genomic_DNA"/>
</dbReference>
<dbReference type="Pfam" id="PF06687">
    <property type="entry name" value="SUR7"/>
    <property type="match status" value="1"/>
</dbReference>
<dbReference type="GeneID" id="91091062"/>
<protein>
    <submittedName>
        <fullName evidence="3">Uncharacterized protein</fullName>
    </submittedName>
</protein>
<dbReference type="AlphaFoldDB" id="A0AAX4JJC3"/>
<evidence type="ECO:0000256" key="2">
    <source>
        <dbReference type="SAM" id="Phobius"/>
    </source>
</evidence>
<dbReference type="GO" id="GO:0005886">
    <property type="term" value="C:plasma membrane"/>
    <property type="evidence" value="ECO:0007669"/>
    <property type="project" value="InterPro"/>
</dbReference>
<keyword evidence="2" id="KW-0812">Transmembrane</keyword>
<evidence type="ECO:0000256" key="1">
    <source>
        <dbReference type="SAM" id="MobiDB-lite"/>
    </source>
</evidence>
<dbReference type="RefSeq" id="XP_066072289.1">
    <property type="nucleotide sequence ID" value="XM_066216192.1"/>
</dbReference>
<feature type="region of interest" description="Disordered" evidence="1">
    <location>
        <begin position="86"/>
        <end position="106"/>
    </location>
</feature>
<name>A0AAX4JJC3_9TREE</name>
<accession>A0AAX4JJC3</accession>
<keyword evidence="2" id="KW-1133">Transmembrane helix</keyword>
<gene>
    <name evidence="3" type="ORF">L201_000390</name>
</gene>
<keyword evidence="2" id="KW-0472">Membrane</keyword>
<evidence type="ECO:0000313" key="4">
    <source>
        <dbReference type="Proteomes" id="UP001355207"/>
    </source>
</evidence>
<dbReference type="Proteomes" id="UP001355207">
    <property type="component" value="Chromosome 1"/>
</dbReference>
<feature type="transmembrane region" description="Helical" evidence="2">
    <location>
        <begin position="15"/>
        <end position="36"/>
    </location>
</feature>
<feature type="compositionally biased region" description="Basic and acidic residues" evidence="1">
    <location>
        <begin position="86"/>
        <end position="104"/>
    </location>
</feature>
<keyword evidence="4" id="KW-1185">Reference proteome</keyword>
<organism evidence="3 4">
    <name type="scientific">Kwoniella dendrophila CBS 6074</name>
    <dbReference type="NCBI Taxonomy" id="1295534"/>
    <lineage>
        <taxon>Eukaryota</taxon>
        <taxon>Fungi</taxon>
        <taxon>Dikarya</taxon>
        <taxon>Basidiomycota</taxon>
        <taxon>Agaricomycotina</taxon>
        <taxon>Tremellomycetes</taxon>
        <taxon>Tremellales</taxon>
        <taxon>Cryptococcaceae</taxon>
        <taxon>Kwoniella</taxon>
    </lineage>
</organism>
<feature type="transmembrane region" description="Helical" evidence="2">
    <location>
        <begin position="190"/>
        <end position="216"/>
    </location>
</feature>
<dbReference type="InterPro" id="IPR009571">
    <property type="entry name" value="SUR7/Rim9-like_fungi"/>
</dbReference>
<sequence>MGLCPSGDKLIFNPLWHILSILLTSASFIMLMVVMFNNAPLDHGHSTLEGKSESRMWLLVVNETSNTLVFDHSNKRSDVYITEIRSTDENNEEHSNTEEGDFHTTDQTTTSTVITEILGSPKSNAKRGANSGIHAYGFGIWGWCGWSDKNWTGHAKCTKKVFWSLPKNALPTWDNIDQIMKDLPNAITHALSITSFFLLFSPFLILSYWIMLLLTIRFEKPYPPWPVPPKSKWPKDLPSTKTKIAWIIKDWRTNLVFFILMIILVVPCVITVLVGKSGIKKDIGIGGALKASTGYGFDL</sequence>
<reference evidence="3 4" key="1">
    <citation type="submission" date="2024-01" db="EMBL/GenBank/DDBJ databases">
        <title>Comparative genomics of Cryptococcus and Kwoniella reveals pathogenesis evolution and contrasting modes of karyotype evolution via chromosome fusion or intercentromeric recombination.</title>
        <authorList>
            <person name="Coelho M.A."/>
            <person name="David-Palma M."/>
            <person name="Shea T."/>
            <person name="Bowers K."/>
            <person name="McGinley-Smith S."/>
            <person name="Mohammad A.W."/>
            <person name="Gnirke A."/>
            <person name="Yurkov A.M."/>
            <person name="Nowrousian M."/>
            <person name="Sun S."/>
            <person name="Cuomo C.A."/>
            <person name="Heitman J."/>
        </authorList>
    </citation>
    <scope>NUCLEOTIDE SEQUENCE [LARGE SCALE GENOMIC DNA]</scope>
    <source>
        <strain evidence="3 4">CBS 6074</strain>
    </source>
</reference>
<feature type="transmembrane region" description="Helical" evidence="2">
    <location>
        <begin position="255"/>
        <end position="275"/>
    </location>
</feature>